<evidence type="ECO:0000256" key="1">
    <source>
        <dbReference type="ARBA" id="ARBA00004167"/>
    </source>
</evidence>
<keyword evidence="4 8" id="KW-0808">Transferase</keyword>
<dbReference type="PANTHER" id="PTHR21461">
    <property type="entry name" value="GLYCOSYLTRANSFERASE FAMILY 92 PROTEIN"/>
    <property type="match status" value="1"/>
</dbReference>
<keyword evidence="5" id="KW-0812">Transmembrane</keyword>
<sequence>MKTYFRFLMCTIVASVLSLFIMEISVKNSMHLIPSTKNTRSSTGDHQNSTETSGFQPVGDANESYVYSAFYDNRDAPVIRIIAILHDHLTPDVFKCVSRIEAEQRVFYPAVLEYIPEPKWGYKYRSGIITCKLLNSSQNPEIISVVSSSTLDTEPSGNPSNYFHVQNHTILQRNFTRCVPAFYDFHDKMALIQMMETDLMFGMEMFIMYDFRNSTVDDVFRYYQRNGVLKLQQWNLPINTSDIHYYGQLAHVHDCLYRNMHQSKYVLFADVDEVVVSPLLKTWHGITDKYFRNKNRAAASFTSVFFPTFLNSTTKNFTGRSNAMKYNMTYFLKTTHARVLPKQGARSKVLVKPEFVSFMEIHKAVKFYNKAYHECSISTNDALLHHYRSKYSIDMRTPYAEDNVMHTLSEQLVPKIFETFSNI</sequence>
<evidence type="ECO:0000313" key="11">
    <source>
        <dbReference type="EMBL" id="KAK6172854.1"/>
    </source>
</evidence>
<dbReference type="EMBL" id="JAZGQO010000011">
    <property type="protein sequence ID" value="KAK6172854.1"/>
    <property type="molecule type" value="Genomic_DNA"/>
</dbReference>
<evidence type="ECO:0000256" key="10">
    <source>
        <dbReference type="SAM" id="SignalP"/>
    </source>
</evidence>
<dbReference type="InterPro" id="IPR008166">
    <property type="entry name" value="Glyco_transf_92"/>
</dbReference>
<comment type="subcellular location">
    <subcellularLocation>
        <location evidence="1">Membrane</location>
        <topology evidence="1">Single-pass membrane protein</topology>
    </subcellularLocation>
</comment>
<name>A0AAN8JBW3_PATCE</name>
<dbReference type="AlphaFoldDB" id="A0AAN8JBW3"/>
<gene>
    <name evidence="11" type="ORF">SNE40_016430</name>
</gene>
<keyword evidence="3 8" id="KW-0328">Glycosyltransferase</keyword>
<reference evidence="11 12" key="1">
    <citation type="submission" date="2024-01" db="EMBL/GenBank/DDBJ databases">
        <title>The genome of the rayed Mediterranean limpet Patella caerulea (Linnaeus, 1758).</title>
        <authorList>
            <person name="Anh-Thu Weber A."/>
            <person name="Halstead-Nussloch G."/>
        </authorList>
    </citation>
    <scope>NUCLEOTIDE SEQUENCE [LARGE SCALE GENOMIC DNA]</scope>
    <source>
        <strain evidence="11">AATW-2023a</strain>
        <tissue evidence="11">Whole specimen</tissue>
    </source>
</reference>
<comment type="caution">
    <text evidence="11">The sequence shown here is derived from an EMBL/GenBank/DDBJ whole genome shotgun (WGS) entry which is preliminary data.</text>
</comment>
<keyword evidence="12" id="KW-1185">Reference proteome</keyword>
<feature type="signal peptide" evidence="10">
    <location>
        <begin position="1"/>
        <end position="18"/>
    </location>
</feature>
<keyword evidence="7" id="KW-0472">Membrane</keyword>
<keyword evidence="6" id="KW-1133">Transmembrane helix</keyword>
<evidence type="ECO:0000256" key="7">
    <source>
        <dbReference type="ARBA" id="ARBA00023136"/>
    </source>
</evidence>
<evidence type="ECO:0000256" key="4">
    <source>
        <dbReference type="ARBA" id="ARBA00022679"/>
    </source>
</evidence>
<feature type="chain" id="PRO_5043042238" description="Glycosyltransferase family 92 protein" evidence="10">
    <location>
        <begin position="19"/>
        <end position="423"/>
    </location>
</feature>
<dbReference type="PANTHER" id="PTHR21461:SF69">
    <property type="entry name" value="GLYCOSYLTRANSFERASE FAMILY 92 PROTEIN"/>
    <property type="match status" value="1"/>
</dbReference>
<accession>A0AAN8JBW3</accession>
<proteinExistence type="inferred from homology"/>
<feature type="compositionally biased region" description="Polar residues" evidence="9">
    <location>
        <begin position="36"/>
        <end position="55"/>
    </location>
</feature>
<evidence type="ECO:0000313" key="12">
    <source>
        <dbReference type="Proteomes" id="UP001347796"/>
    </source>
</evidence>
<evidence type="ECO:0000256" key="5">
    <source>
        <dbReference type="ARBA" id="ARBA00022692"/>
    </source>
</evidence>
<evidence type="ECO:0000256" key="6">
    <source>
        <dbReference type="ARBA" id="ARBA00022989"/>
    </source>
</evidence>
<dbReference type="EC" id="2.4.1.-" evidence="8"/>
<comment type="similarity">
    <text evidence="2 8">Belongs to the glycosyltransferase 92 family.</text>
</comment>
<dbReference type="Pfam" id="PF01697">
    <property type="entry name" value="Glyco_transf_92"/>
    <property type="match status" value="1"/>
</dbReference>
<feature type="region of interest" description="Disordered" evidence="9">
    <location>
        <begin position="36"/>
        <end position="57"/>
    </location>
</feature>
<protein>
    <recommendedName>
        <fullName evidence="8">Glycosyltransferase family 92 protein</fullName>
        <ecNumber evidence="8">2.4.1.-</ecNumber>
    </recommendedName>
</protein>
<evidence type="ECO:0000256" key="3">
    <source>
        <dbReference type="ARBA" id="ARBA00022676"/>
    </source>
</evidence>
<dbReference type="GO" id="GO:0016020">
    <property type="term" value="C:membrane"/>
    <property type="evidence" value="ECO:0007669"/>
    <property type="project" value="UniProtKB-SubCell"/>
</dbReference>
<evidence type="ECO:0000256" key="2">
    <source>
        <dbReference type="ARBA" id="ARBA00007647"/>
    </source>
</evidence>
<dbReference type="GO" id="GO:0016757">
    <property type="term" value="F:glycosyltransferase activity"/>
    <property type="evidence" value="ECO:0007669"/>
    <property type="project" value="UniProtKB-UniRule"/>
</dbReference>
<evidence type="ECO:0000256" key="8">
    <source>
        <dbReference type="RuleBase" id="RU366017"/>
    </source>
</evidence>
<dbReference type="Proteomes" id="UP001347796">
    <property type="component" value="Unassembled WGS sequence"/>
</dbReference>
<keyword evidence="10" id="KW-0732">Signal</keyword>
<organism evidence="11 12">
    <name type="scientific">Patella caerulea</name>
    <name type="common">Rayed Mediterranean limpet</name>
    <dbReference type="NCBI Taxonomy" id="87958"/>
    <lineage>
        <taxon>Eukaryota</taxon>
        <taxon>Metazoa</taxon>
        <taxon>Spiralia</taxon>
        <taxon>Lophotrochozoa</taxon>
        <taxon>Mollusca</taxon>
        <taxon>Gastropoda</taxon>
        <taxon>Patellogastropoda</taxon>
        <taxon>Patelloidea</taxon>
        <taxon>Patellidae</taxon>
        <taxon>Patella</taxon>
    </lineage>
</organism>
<evidence type="ECO:0000256" key="9">
    <source>
        <dbReference type="SAM" id="MobiDB-lite"/>
    </source>
</evidence>
<dbReference type="GO" id="GO:0005737">
    <property type="term" value="C:cytoplasm"/>
    <property type="evidence" value="ECO:0007669"/>
    <property type="project" value="TreeGrafter"/>
</dbReference>